<evidence type="ECO:0000313" key="2">
    <source>
        <dbReference type="Proteomes" id="UP000827092"/>
    </source>
</evidence>
<protein>
    <submittedName>
        <fullName evidence="1">Uncharacterized protein</fullName>
    </submittedName>
</protein>
<dbReference type="AlphaFoldDB" id="A0AAV6ULI0"/>
<name>A0AAV6ULI0_9ARAC</name>
<evidence type="ECO:0000313" key="1">
    <source>
        <dbReference type="EMBL" id="KAG8185310.1"/>
    </source>
</evidence>
<keyword evidence="2" id="KW-1185">Reference proteome</keyword>
<comment type="caution">
    <text evidence="1">The sequence shown here is derived from an EMBL/GenBank/DDBJ whole genome shotgun (WGS) entry which is preliminary data.</text>
</comment>
<sequence length="132" mass="15493">MINKYTRGTSSDYAVLQHYPDYFVLTAHIYYNHSRFTYLILEATLIPIPLLHSPDDLFSHRTETYQNTQTKLSFQSSKRNTRPVAPPTNRTIRKRSGRVFRAIRSGRWLPGKVFLQIVLQRNIRFGGLCFDQ</sequence>
<dbReference type="EMBL" id="JAFNEN010000341">
    <property type="protein sequence ID" value="KAG8185310.1"/>
    <property type="molecule type" value="Genomic_DNA"/>
</dbReference>
<reference evidence="1 2" key="1">
    <citation type="journal article" date="2022" name="Nat. Ecol. Evol.">
        <title>A masculinizing supergene underlies an exaggerated male reproductive morph in a spider.</title>
        <authorList>
            <person name="Hendrickx F."/>
            <person name="De Corte Z."/>
            <person name="Sonet G."/>
            <person name="Van Belleghem S.M."/>
            <person name="Kostlbacher S."/>
            <person name="Vangestel C."/>
        </authorList>
    </citation>
    <scope>NUCLEOTIDE SEQUENCE [LARGE SCALE GENOMIC DNA]</scope>
    <source>
        <strain evidence="1">W744_W776</strain>
    </source>
</reference>
<accession>A0AAV6ULI0</accession>
<gene>
    <name evidence="1" type="ORF">JTE90_023918</name>
</gene>
<dbReference type="Proteomes" id="UP000827092">
    <property type="component" value="Unassembled WGS sequence"/>
</dbReference>
<proteinExistence type="predicted"/>
<organism evidence="1 2">
    <name type="scientific">Oedothorax gibbosus</name>
    <dbReference type="NCBI Taxonomy" id="931172"/>
    <lineage>
        <taxon>Eukaryota</taxon>
        <taxon>Metazoa</taxon>
        <taxon>Ecdysozoa</taxon>
        <taxon>Arthropoda</taxon>
        <taxon>Chelicerata</taxon>
        <taxon>Arachnida</taxon>
        <taxon>Araneae</taxon>
        <taxon>Araneomorphae</taxon>
        <taxon>Entelegynae</taxon>
        <taxon>Araneoidea</taxon>
        <taxon>Linyphiidae</taxon>
        <taxon>Erigoninae</taxon>
        <taxon>Oedothorax</taxon>
    </lineage>
</organism>